<comment type="similarity">
    <text evidence="2">Belongs to the nucleobase:cation symporter-2 (NCS2) (TC 2.A.40) family.</text>
</comment>
<keyword evidence="5" id="KW-1133">Transmembrane helix</keyword>
<name>A0A2X4NB23_9BACL</name>
<dbReference type="AlphaFoldDB" id="A0A2X4NB23"/>
<keyword evidence="6" id="KW-0472">Membrane</keyword>
<evidence type="ECO:0000256" key="5">
    <source>
        <dbReference type="ARBA" id="ARBA00022989"/>
    </source>
</evidence>
<dbReference type="EMBL" id="CP046314">
    <property type="protein sequence ID" value="QGS09666.1"/>
    <property type="molecule type" value="Genomic_DNA"/>
</dbReference>
<comment type="subcellular location">
    <subcellularLocation>
        <location evidence="1">Membrane</location>
        <topology evidence="1">Multi-pass membrane protein</topology>
    </subcellularLocation>
</comment>
<proteinExistence type="inferred from homology"/>
<organism evidence="7 8">
    <name type="scientific">Gemella morbillorum</name>
    <dbReference type="NCBI Taxonomy" id="29391"/>
    <lineage>
        <taxon>Bacteria</taxon>
        <taxon>Bacillati</taxon>
        <taxon>Bacillota</taxon>
        <taxon>Bacilli</taxon>
        <taxon>Bacillales</taxon>
        <taxon>Gemellaceae</taxon>
        <taxon>Gemella</taxon>
    </lineage>
</organism>
<keyword evidence="8" id="KW-1185">Reference proteome</keyword>
<dbReference type="GO" id="GO:0005886">
    <property type="term" value="C:plasma membrane"/>
    <property type="evidence" value="ECO:0007669"/>
    <property type="project" value="TreeGrafter"/>
</dbReference>
<evidence type="ECO:0000256" key="2">
    <source>
        <dbReference type="ARBA" id="ARBA00008821"/>
    </source>
</evidence>
<dbReference type="PANTHER" id="PTHR42810:SF2">
    <property type="entry name" value="PURINE PERMEASE C1399.01C-RELATED"/>
    <property type="match status" value="1"/>
</dbReference>
<dbReference type="RefSeq" id="WP_004632343.1">
    <property type="nucleotide sequence ID" value="NZ_CAXSSU010000001.1"/>
</dbReference>
<dbReference type="Proteomes" id="UP000425411">
    <property type="component" value="Chromosome"/>
</dbReference>
<dbReference type="InterPro" id="IPR006043">
    <property type="entry name" value="NCS2"/>
</dbReference>
<dbReference type="PANTHER" id="PTHR42810">
    <property type="entry name" value="PURINE PERMEASE C1399.01C-RELATED"/>
    <property type="match status" value="1"/>
</dbReference>
<evidence type="ECO:0000256" key="3">
    <source>
        <dbReference type="ARBA" id="ARBA00022448"/>
    </source>
</evidence>
<keyword evidence="3" id="KW-0813">Transport</keyword>
<sequence>MSKKNRHLTIGVDEDIPFSQSAILGLQHVLAMDVYVPPFILATALALSPGDAAGLIQSTFLGAGLASLIQVLFYLRLPVCQGPSFIPLGAIIGIYMGSKNLGTVLGASIVGAILVIILGYSGIYKYIVRNFIPSIVSGTIIMIVGLTLLPSAFVNNIYIEGNGLTMKQNILLAFITAASLIFFSSLGNYITSKLKRIFQISSVIISLGIGTFCAYLMGGFSTQAIKDASFFSMPKILFLDYDIHFEASAIITMIIIYMVLLAETTGTWYAVSSVMVKPLNDTQINRGVIGEGIGCLLAALVGATPVTGYSTNAGIISITGVASRKVFVVASGWFIVLSFLGKLSAIINSIPAAVIGGVFAVVCIIILLNGFRVVKNLDFSERELYIIGVPLMFTIGLLFIPAGLKASAPQFLQYLIGSPIAVGAIVAIIMNKLIPIEKY</sequence>
<reference evidence="7 8" key="1">
    <citation type="submission" date="2019-11" db="EMBL/GenBank/DDBJ databases">
        <title>FDA dAtabase for Regulatory Grade micrObial Sequences (FDA-ARGOS): Supporting development and validation of Infectious Disease Dx tests.</title>
        <authorList>
            <person name="Turner S."/>
            <person name="Byrd R."/>
            <person name="Tallon L."/>
            <person name="Sadzewicz L."/>
            <person name="Vavikolanu K."/>
            <person name="Mehta A."/>
            <person name="Aluvathingal J."/>
            <person name="Nadendla S."/>
            <person name="Myers T."/>
            <person name="Yan Y."/>
            <person name="Sichtig H."/>
        </authorList>
    </citation>
    <scope>NUCLEOTIDE SEQUENCE [LARGE SCALE GENOMIC DNA]</scope>
    <source>
        <strain evidence="7 8">FDAARGOS_741</strain>
    </source>
</reference>
<dbReference type="OrthoDB" id="9805749at2"/>
<evidence type="ECO:0000313" key="8">
    <source>
        <dbReference type="Proteomes" id="UP000425411"/>
    </source>
</evidence>
<dbReference type="NCBIfam" id="NF037981">
    <property type="entry name" value="NCS2_1"/>
    <property type="match status" value="1"/>
</dbReference>
<evidence type="ECO:0000313" key="7">
    <source>
        <dbReference type="EMBL" id="QGS09666.1"/>
    </source>
</evidence>
<evidence type="ECO:0000256" key="6">
    <source>
        <dbReference type="ARBA" id="ARBA00023136"/>
    </source>
</evidence>
<protein>
    <submittedName>
        <fullName evidence="7">Purine permease</fullName>
    </submittedName>
</protein>
<evidence type="ECO:0000256" key="1">
    <source>
        <dbReference type="ARBA" id="ARBA00004141"/>
    </source>
</evidence>
<dbReference type="Pfam" id="PF00860">
    <property type="entry name" value="Xan_ur_permease"/>
    <property type="match status" value="1"/>
</dbReference>
<keyword evidence="4" id="KW-0812">Transmembrane</keyword>
<evidence type="ECO:0000256" key="4">
    <source>
        <dbReference type="ARBA" id="ARBA00022692"/>
    </source>
</evidence>
<dbReference type="GeneID" id="93207271"/>
<gene>
    <name evidence="7" type="ORF">FOC49_07140</name>
</gene>
<dbReference type="GO" id="GO:0042907">
    <property type="term" value="F:xanthine transmembrane transporter activity"/>
    <property type="evidence" value="ECO:0007669"/>
    <property type="project" value="TreeGrafter"/>
</dbReference>
<accession>A0A2X4NB23</accession>